<dbReference type="OrthoDB" id="2448307at2759"/>
<dbReference type="HOGENOM" id="CLU_021809_1_0_1"/>
<sequence>MPSIWQRISESRLTALFVVITLLNCSMQVTLTGRIFYSNYTAGNALKTVYASQNMSYLEYTQYDFDKGVVKMCETNEQILNNTCKVVWPAPIALNLALPRLRSGFLAEPSPDTFAPKGSSLHSQKVISVHVNNGTLAKAGDSGTVHLSEMCLRVLKWPTQVLLQDKRDNLTLIVLQIWIFGLGFAALVNDSVPHLVAACIGYVSVATWSLVQLIDFYNFRTQYDRLIKGVGLPNSVNGNLGRVGACDGQDFLPKYFEQQNISYLLLTGWNFLGLVWFLYFTYRLYQSFRWTTFKRIGASILIERLYRMALMHLLFIQLAVFFLVAGIVLWVDQLFYGSFGSKAHLGGMYKALGIVALGVTIPWVILGSISVQRELRKSMLLFIFLTLLFILYWISQCFSLSWRLTFTHRPFFAAMQVASLVFIVTTFIIGILARIFCFGRGLPQYWHPIEESDSDDLHAAPDVVEGFEPVSFPSLAPLGDEEQGRHTRNASTSSGGSRVRGLRRADSDATLTNPHGGEDDWKSKKNELEPKAVDGPPPSATNAWNAERGV</sequence>
<evidence type="ECO:0000256" key="2">
    <source>
        <dbReference type="SAM" id="Phobius"/>
    </source>
</evidence>
<evidence type="ECO:0008006" key="5">
    <source>
        <dbReference type="Google" id="ProtNLM"/>
    </source>
</evidence>
<dbReference type="PANTHER" id="PTHR34391:SF2">
    <property type="entry name" value="TRP C-TERMINAL DOMAIN-CONTAINING PROTEIN"/>
    <property type="match status" value="1"/>
</dbReference>
<dbReference type="AlphaFoldDB" id="G4U2K0"/>
<keyword evidence="2" id="KW-1133">Transmembrane helix</keyword>
<keyword evidence="2" id="KW-0472">Membrane</keyword>
<keyword evidence="4" id="KW-1185">Reference proteome</keyword>
<dbReference type="PANTHER" id="PTHR34391">
    <property type="entry name" value="UPF0658 GOLGI APPARATUS MEMBRANE PROTEIN C1952.10C-RELATED"/>
    <property type="match status" value="1"/>
</dbReference>
<feature type="transmembrane region" description="Helical" evidence="2">
    <location>
        <begin position="261"/>
        <end position="285"/>
    </location>
</feature>
<organism evidence="3 4">
    <name type="scientific">Serendipita indica (strain DSM 11827)</name>
    <name type="common">Root endophyte fungus</name>
    <name type="synonym">Piriformospora indica</name>
    <dbReference type="NCBI Taxonomy" id="1109443"/>
    <lineage>
        <taxon>Eukaryota</taxon>
        <taxon>Fungi</taxon>
        <taxon>Dikarya</taxon>
        <taxon>Basidiomycota</taxon>
        <taxon>Agaricomycotina</taxon>
        <taxon>Agaricomycetes</taxon>
        <taxon>Sebacinales</taxon>
        <taxon>Serendipitaceae</taxon>
        <taxon>Serendipita</taxon>
    </lineage>
</organism>
<feature type="transmembrane region" description="Helical" evidence="2">
    <location>
        <begin position="305"/>
        <end position="331"/>
    </location>
</feature>
<accession>G4U2K0</accession>
<dbReference type="STRING" id="1109443.G4U2K0"/>
<feature type="transmembrane region" description="Helical" evidence="2">
    <location>
        <begin position="351"/>
        <end position="371"/>
    </location>
</feature>
<evidence type="ECO:0000313" key="3">
    <source>
        <dbReference type="EMBL" id="CCA77795.1"/>
    </source>
</evidence>
<dbReference type="InterPro" id="IPR040410">
    <property type="entry name" value="UPF0658_Golgi"/>
</dbReference>
<dbReference type="eggNOG" id="ENOG502S65M">
    <property type="taxonomic scope" value="Eukaryota"/>
</dbReference>
<dbReference type="InParanoid" id="G4U2K0"/>
<dbReference type="EMBL" id="CAFZ01001873">
    <property type="protein sequence ID" value="CCA77795.1"/>
    <property type="molecule type" value="Genomic_DNA"/>
</dbReference>
<evidence type="ECO:0000256" key="1">
    <source>
        <dbReference type="SAM" id="MobiDB-lite"/>
    </source>
</evidence>
<feature type="compositionally biased region" description="Basic and acidic residues" evidence="1">
    <location>
        <begin position="516"/>
        <end position="532"/>
    </location>
</feature>
<feature type="region of interest" description="Disordered" evidence="1">
    <location>
        <begin position="476"/>
        <end position="550"/>
    </location>
</feature>
<protein>
    <recommendedName>
        <fullName evidence="5">Integral membrane protein</fullName>
    </recommendedName>
</protein>
<keyword evidence="2" id="KW-0812">Transmembrane</keyword>
<name>G4U2K0_SERID</name>
<feature type="transmembrane region" description="Helical" evidence="2">
    <location>
        <begin position="170"/>
        <end position="188"/>
    </location>
</feature>
<feature type="transmembrane region" description="Helical" evidence="2">
    <location>
        <begin position="378"/>
        <end position="395"/>
    </location>
</feature>
<evidence type="ECO:0000313" key="4">
    <source>
        <dbReference type="Proteomes" id="UP000007148"/>
    </source>
</evidence>
<reference evidence="3 4" key="1">
    <citation type="journal article" date="2011" name="PLoS Pathog.">
        <title>Endophytic Life Strategies Decoded by Genome and Transcriptome Analyses of the Mutualistic Root Symbiont Piriformospora indica.</title>
        <authorList>
            <person name="Zuccaro A."/>
            <person name="Lahrmann U."/>
            <person name="Guldener U."/>
            <person name="Langen G."/>
            <person name="Pfiffi S."/>
            <person name="Biedenkopf D."/>
            <person name="Wong P."/>
            <person name="Samans B."/>
            <person name="Grimm C."/>
            <person name="Basiewicz M."/>
            <person name="Murat C."/>
            <person name="Martin F."/>
            <person name="Kogel K.H."/>
        </authorList>
    </citation>
    <scope>NUCLEOTIDE SEQUENCE [LARGE SCALE GENOMIC DNA]</scope>
    <source>
        <strain evidence="3 4">DSM 11827</strain>
    </source>
</reference>
<feature type="transmembrane region" description="Helical" evidence="2">
    <location>
        <begin position="415"/>
        <end position="437"/>
    </location>
</feature>
<comment type="caution">
    <text evidence="3">The sequence shown here is derived from an EMBL/GenBank/DDBJ whole genome shotgun (WGS) entry which is preliminary data.</text>
</comment>
<dbReference type="GO" id="GO:0005794">
    <property type="term" value="C:Golgi apparatus"/>
    <property type="evidence" value="ECO:0007669"/>
    <property type="project" value="TreeGrafter"/>
</dbReference>
<proteinExistence type="predicted"/>
<gene>
    <name evidence="3" type="ORF">PIIN_03430</name>
</gene>
<dbReference type="Proteomes" id="UP000007148">
    <property type="component" value="Unassembled WGS sequence"/>
</dbReference>